<evidence type="ECO:0000256" key="3">
    <source>
        <dbReference type="ARBA" id="ARBA00022679"/>
    </source>
</evidence>
<evidence type="ECO:0000313" key="14">
    <source>
        <dbReference type="Proteomes" id="UP000267654"/>
    </source>
</evidence>
<feature type="domain" description="Carbohydrate kinase FGGY N-terminal" evidence="10">
    <location>
        <begin position="13"/>
        <end position="254"/>
    </location>
</feature>
<dbReference type="Pfam" id="PF00370">
    <property type="entry name" value="FGGY_N"/>
    <property type="match status" value="1"/>
</dbReference>
<dbReference type="InterPro" id="IPR050406">
    <property type="entry name" value="FGGY_Carb_Kinase"/>
</dbReference>
<dbReference type="InterPro" id="IPR006000">
    <property type="entry name" value="Xylulokinase"/>
</dbReference>
<comment type="caution">
    <text evidence="13">The sequence shown here is derived from an EMBL/GenBank/DDBJ whole genome shotgun (WGS) entry which is preliminary data.</text>
</comment>
<keyword evidence="3 8" id="KW-0808">Transferase</keyword>
<dbReference type="InterPro" id="IPR018484">
    <property type="entry name" value="FGGY_N"/>
</dbReference>
<evidence type="ECO:0000256" key="7">
    <source>
        <dbReference type="ARBA" id="ARBA00023277"/>
    </source>
</evidence>
<evidence type="ECO:0000313" key="12">
    <source>
        <dbReference type="EMBL" id="HDN84243.1"/>
    </source>
</evidence>
<dbReference type="PROSITE" id="PS00445">
    <property type="entry name" value="FGGY_KINASES_2"/>
    <property type="match status" value="1"/>
</dbReference>
<dbReference type="EMBL" id="DRBC01000038">
    <property type="protein sequence ID" value="HDN84243.1"/>
    <property type="molecule type" value="Genomic_DNA"/>
</dbReference>
<keyword evidence="7 9" id="KW-0119">Carbohydrate metabolism</keyword>
<reference evidence="12" key="2">
    <citation type="journal article" date="2020" name="mSystems">
        <title>Genome- and Community-Level Interaction Insights into Carbon Utilization and Element Cycling Functions of Hydrothermarchaeota in Hydrothermal Sediment.</title>
        <authorList>
            <person name="Zhou Z."/>
            <person name="Liu Y."/>
            <person name="Xu W."/>
            <person name="Pan J."/>
            <person name="Luo Z.H."/>
            <person name="Li M."/>
        </authorList>
    </citation>
    <scope>NUCLEOTIDE SEQUENCE [LARGE SCALE GENOMIC DNA]</scope>
    <source>
        <strain evidence="12">HyVt-219</strain>
    </source>
</reference>
<dbReference type="Proteomes" id="UP000267654">
    <property type="component" value="Unassembled WGS sequence"/>
</dbReference>
<evidence type="ECO:0000256" key="6">
    <source>
        <dbReference type="ARBA" id="ARBA00022840"/>
    </source>
</evidence>
<dbReference type="GO" id="GO:0004856">
    <property type="term" value="F:D-xylulokinase activity"/>
    <property type="evidence" value="ECO:0007669"/>
    <property type="project" value="UniProtKB-EC"/>
</dbReference>
<dbReference type="EC" id="2.7.1.17" evidence="9"/>
<evidence type="ECO:0000256" key="1">
    <source>
        <dbReference type="ARBA" id="ARBA00009156"/>
    </source>
</evidence>
<protein>
    <recommendedName>
        <fullName evidence="9">Xylulose kinase</fullName>
        <shortName evidence="9">Xylulokinase</shortName>
        <ecNumber evidence="9">2.7.1.17</ecNumber>
    </recommendedName>
</protein>
<dbReference type="Gene3D" id="3.30.420.40">
    <property type="match status" value="2"/>
</dbReference>
<proteinExistence type="inferred from homology"/>
<evidence type="ECO:0000256" key="4">
    <source>
        <dbReference type="ARBA" id="ARBA00022741"/>
    </source>
</evidence>
<dbReference type="GO" id="GO:0005997">
    <property type="term" value="P:xylulose metabolic process"/>
    <property type="evidence" value="ECO:0007669"/>
    <property type="project" value="InterPro"/>
</dbReference>
<dbReference type="EMBL" id="QMQB01000025">
    <property type="protein sequence ID" value="RLE14719.1"/>
    <property type="molecule type" value="Genomic_DNA"/>
</dbReference>
<dbReference type="PIRSF" id="PIRSF000538">
    <property type="entry name" value="GlpK"/>
    <property type="match status" value="1"/>
</dbReference>
<evidence type="ECO:0000256" key="8">
    <source>
        <dbReference type="RuleBase" id="RU003733"/>
    </source>
</evidence>
<keyword evidence="5 8" id="KW-0418">Kinase</keyword>
<keyword evidence="2 9" id="KW-0859">Xylose metabolism</keyword>
<dbReference type="InterPro" id="IPR043129">
    <property type="entry name" value="ATPase_NBD"/>
</dbReference>
<accession>A0A662DKR7</accession>
<feature type="domain" description="Carbohydrate kinase FGGY C-terminal" evidence="11">
    <location>
        <begin position="264"/>
        <end position="457"/>
    </location>
</feature>
<keyword evidence="6 9" id="KW-0067">ATP-binding</keyword>
<name>A0A662DKR7_UNCAE</name>
<dbReference type="GO" id="GO:0005524">
    <property type="term" value="F:ATP binding"/>
    <property type="evidence" value="ECO:0007669"/>
    <property type="project" value="UniProtKB-KW"/>
</dbReference>
<comment type="catalytic activity">
    <reaction evidence="9">
        <text>D-xylulose + ATP = D-xylulose 5-phosphate + ADP + H(+)</text>
        <dbReference type="Rhea" id="RHEA:10964"/>
        <dbReference type="ChEBI" id="CHEBI:15378"/>
        <dbReference type="ChEBI" id="CHEBI:17140"/>
        <dbReference type="ChEBI" id="CHEBI:30616"/>
        <dbReference type="ChEBI" id="CHEBI:57737"/>
        <dbReference type="ChEBI" id="CHEBI:456216"/>
        <dbReference type="EC" id="2.7.1.17"/>
    </reaction>
</comment>
<keyword evidence="4 9" id="KW-0547">Nucleotide-binding</keyword>
<evidence type="ECO:0000256" key="9">
    <source>
        <dbReference type="RuleBase" id="RU364073"/>
    </source>
</evidence>
<evidence type="ECO:0000259" key="11">
    <source>
        <dbReference type="Pfam" id="PF02782"/>
    </source>
</evidence>
<organism evidence="13 14">
    <name type="scientific">Aerophobetes bacterium</name>
    <dbReference type="NCBI Taxonomy" id="2030807"/>
    <lineage>
        <taxon>Bacteria</taxon>
        <taxon>Candidatus Aerophobota</taxon>
    </lineage>
</organism>
<dbReference type="AlphaFoldDB" id="A0A662DKR7"/>
<dbReference type="Pfam" id="PF02782">
    <property type="entry name" value="FGGY_C"/>
    <property type="match status" value="1"/>
</dbReference>
<evidence type="ECO:0000256" key="2">
    <source>
        <dbReference type="ARBA" id="ARBA00022629"/>
    </source>
</evidence>
<sequence length="519" mass="57374">MVKGILLNKKSLFLGLDLGTSSLKAIVVDEKGKIKAVARRGYSICSPQTGWAEQDPEEWWRTTLQVIQDLTSTGVDFSLVKGIGLSGQTHGMVIVDKNFRPLRKAIIWLDQRSYSQIKRIDREKLNRMTQITGIPLYPGFMASSILWMRDSEPHLLEKARYFLLPKDYLRIKLTHQAATDVSDAAGTFLLDTRKRSWSERILGEVGISKNLLPPLYESTEITGSIAKDVSERTHLPEGVPLCAGGADQVMGAVGNKIVEDGDSACIVGTGGQLVSCISQPLVGVDKGLHTIPHAVKERWILMGAILSAGISLSWFINRVLLDKGVSGEDEVNWDLLIGTVPSYPAIKKGLFFLPYLKGERTPHLDPGARGLFIGLCLDHSRGDLIRAIMEGVAFAFRDCMEMMRLMGISPGKMICSGGGGKNKIWRQILSDVLGVSLYSVNSREQSAYGAALTAAVATGFFSSLKEGCNEWIDIYPDTSPSAFSSLYQQGYRIYRQFYPLLKEKFHLLSKMEKDYEAVE</sequence>
<dbReference type="PANTHER" id="PTHR43095:SF5">
    <property type="entry name" value="XYLULOSE KINASE"/>
    <property type="match status" value="1"/>
</dbReference>
<dbReference type="PANTHER" id="PTHR43095">
    <property type="entry name" value="SUGAR KINASE"/>
    <property type="match status" value="1"/>
</dbReference>
<evidence type="ECO:0000313" key="13">
    <source>
        <dbReference type="EMBL" id="RLE14719.1"/>
    </source>
</evidence>
<gene>
    <name evidence="9 13" type="primary">xylB</name>
    <name evidence="13" type="ORF">DRI96_01025</name>
    <name evidence="12" type="ORF">ENG47_00620</name>
</gene>
<comment type="similarity">
    <text evidence="1 8">Belongs to the FGGY kinase family.</text>
</comment>
<dbReference type="GO" id="GO:0042732">
    <property type="term" value="P:D-xylose metabolic process"/>
    <property type="evidence" value="ECO:0007669"/>
    <property type="project" value="UniProtKB-KW"/>
</dbReference>
<dbReference type="SUPFAM" id="SSF53067">
    <property type="entry name" value="Actin-like ATPase domain"/>
    <property type="match status" value="2"/>
</dbReference>
<dbReference type="CDD" id="cd07808">
    <property type="entry name" value="ASKHA_NBD_FGGY_EcXK-like"/>
    <property type="match status" value="1"/>
</dbReference>
<reference evidence="13 14" key="1">
    <citation type="submission" date="2018-06" db="EMBL/GenBank/DDBJ databases">
        <title>Extensive metabolic versatility and redundancy in microbially diverse, dynamic hydrothermal sediments.</title>
        <authorList>
            <person name="Dombrowski N."/>
            <person name="Teske A."/>
            <person name="Baker B.J."/>
        </authorList>
    </citation>
    <scope>NUCLEOTIDE SEQUENCE [LARGE SCALE GENOMIC DNA]</scope>
    <source>
        <strain evidence="13">B19_G9</strain>
    </source>
</reference>
<evidence type="ECO:0000256" key="5">
    <source>
        <dbReference type="ARBA" id="ARBA00022777"/>
    </source>
</evidence>
<dbReference type="NCBIfam" id="TIGR01312">
    <property type="entry name" value="XylB"/>
    <property type="match status" value="1"/>
</dbReference>
<dbReference type="InterPro" id="IPR018485">
    <property type="entry name" value="FGGY_C"/>
</dbReference>
<dbReference type="InterPro" id="IPR000577">
    <property type="entry name" value="Carb_kinase_FGGY"/>
</dbReference>
<dbReference type="InterPro" id="IPR018483">
    <property type="entry name" value="Carb_kinase_FGGY_CS"/>
</dbReference>
<dbReference type="Proteomes" id="UP000885660">
    <property type="component" value="Unassembled WGS sequence"/>
</dbReference>
<evidence type="ECO:0000259" key="10">
    <source>
        <dbReference type="Pfam" id="PF00370"/>
    </source>
</evidence>